<feature type="domain" description="HTH marR-type" evidence="1">
    <location>
        <begin position="12"/>
        <end position="140"/>
    </location>
</feature>
<dbReference type="Proteomes" id="UP000002484">
    <property type="component" value="Chromosome"/>
</dbReference>
<dbReference type="InterPro" id="IPR036390">
    <property type="entry name" value="WH_DNA-bd_sf"/>
</dbReference>
<dbReference type="RefSeq" id="WP_013424940.1">
    <property type="nucleotide sequence ID" value="NC_014666.1"/>
</dbReference>
<dbReference type="InterPro" id="IPR036388">
    <property type="entry name" value="WH-like_DNA-bd_sf"/>
</dbReference>
<accession>E3J443</accession>
<protein>
    <submittedName>
        <fullName evidence="2">Regulatory protein MarR</fullName>
    </submittedName>
</protein>
<dbReference type="InterPro" id="IPR039422">
    <property type="entry name" value="MarR/SlyA-like"/>
</dbReference>
<dbReference type="GO" id="GO:0003700">
    <property type="term" value="F:DNA-binding transcription factor activity"/>
    <property type="evidence" value="ECO:0007669"/>
    <property type="project" value="InterPro"/>
</dbReference>
<dbReference type="STRING" id="298654.FraEuI1c_3815"/>
<organism evidence="2 3">
    <name type="scientific">Pseudofrankia inefficax (strain DSM 45817 / CECT 9037 / DDB 130130 / EuI1c)</name>
    <name type="common">Frankia inefficax</name>
    <dbReference type="NCBI Taxonomy" id="298654"/>
    <lineage>
        <taxon>Bacteria</taxon>
        <taxon>Bacillati</taxon>
        <taxon>Actinomycetota</taxon>
        <taxon>Actinomycetes</taxon>
        <taxon>Frankiales</taxon>
        <taxon>Frankiaceae</taxon>
        <taxon>Pseudofrankia</taxon>
    </lineage>
</organism>
<keyword evidence="3" id="KW-1185">Reference proteome</keyword>
<dbReference type="InParanoid" id="E3J443"/>
<dbReference type="KEGG" id="fri:FraEuI1c_3815"/>
<dbReference type="PANTHER" id="PTHR33164">
    <property type="entry name" value="TRANSCRIPTIONAL REGULATOR, MARR FAMILY"/>
    <property type="match status" value="1"/>
</dbReference>
<dbReference type="GO" id="GO:0006950">
    <property type="term" value="P:response to stress"/>
    <property type="evidence" value="ECO:0007669"/>
    <property type="project" value="TreeGrafter"/>
</dbReference>
<evidence type="ECO:0000313" key="3">
    <source>
        <dbReference type="Proteomes" id="UP000002484"/>
    </source>
</evidence>
<dbReference type="HOGENOM" id="CLU_758102_0_0_11"/>
<dbReference type="eggNOG" id="COG1846">
    <property type="taxonomic scope" value="Bacteria"/>
</dbReference>
<evidence type="ECO:0000313" key="2">
    <source>
        <dbReference type="EMBL" id="ADP81822.1"/>
    </source>
</evidence>
<dbReference type="PROSITE" id="PS50995">
    <property type="entry name" value="HTH_MARR_2"/>
    <property type="match status" value="1"/>
</dbReference>
<dbReference type="EMBL" id="CP002299">
    <property type="protein sequence ID" value="ADP81822.1"/>
    <property type="molecule type" value="Genomic_DNA"/>
</dbReference>
<proteinExistence type="predicted"/>
<dbReference type="InterPro" id="IPR000835">
    <property type="entry name" value="HTH_MarR-typ"/>
</dbReference>
<dbReference type="SMART" id="SM00347">
    <property type="entry name" value="HTH_MARR"/>
    <property type="match status" value="1"/>
</dbReference>
<reference evidence="2 3" key="1">
    <citation type="submission" date="2010-10" db="EMBL/GenBank/DDBJ databases">
        <title>Complete sequence of Frankia sp. EuI1c.</title>
        <authorList>
            <consortium name="US DOE Joint Genome Institute"/>
            <person name="Lucas S."/>
            <person name="Copeland A."/>
            <person name="Lapidus A."/>
            <person name="Cheng J.-F."/>
            <person name="Bruce D."/>
            <person name="Goodwin L."/>
            <person name="Pitluck S."/>
            <person name="Chertkov O."/>
            <person name="Detter J.C."/>
            <person name="Han C."/>
            <person name="Tapia R."/>
            <person name="Land M."/>
            <person name="Hauser L."/>
            <person name="Jeffries C."/>
            <person name="Kyrpides N."/>
            <person name="Ivanova N."/>
            <person name="Mikhailova N."/>
            <person name="Beauchemin N."/>
            <person name="Sen A."/>
            <person name="Sur S.A."/>
            <person name="Gtari M."/>
            <person name="Wall L."/>
            <person name="Tisa L."/>
            <person name="Woyke T."/>
        </authorList>
    </citation>
    <scope>NUCLEOTIDE SEQUENCE [LARGE SCALE GENOMIC DNA]</scope>
    <source>
        <strain evidence="3">DSM 45817 / CECT 9037 / EuI1c</strain>
    </source>
</reference>
<dbReference type="AlphaFoldDB" id="E3J443"/>
<name>E3J443_PSEI1</name>
<dbReference type="Pfam" id="PF12802">
    <property type="entry name" value="MarR_2"/>
    <property type="match status" value="1"/>
</dbReference>
<dbReference type="PANTHER" id="PTHR33164:SF106">
    <property type="entry name" value="TRANSCRIPTIONAL REGULATORY PROTEIN"/>
    <property type="match status" value="1"/>
</dbReference>
<dbReference type="Gene3D" id="1.10.10.10">
    <property type="entry name" value="Winged helix-like DNA-binding domain superfamily/Winged helix DNA-binding domain"/>
    <property type="match status" value="1"/>
</dbReference>
<dbReference type="OrthoDB" id="3206419at2"/>
<sequence>MERQTRDADVDLEALLRELVSAAQLFQSAAGLRARLTPTELAVLAIVRSNPRVAGQLAVATHLTTGAITRVLDGLERRGYVTRLPDPGDRRRVVVTAVAERLAALDVMFGPMTEAAAAIQAKFSPAEQATVARFLVATTEMLRDQTDTLRDDPGVGATPVTLGAPLGTATQARLHLAGGLRQLRVVAGGKDFPADSLYQGDFAGAAPTSEVLVRPDETEVRVQFGRRGRTLWRAGAGASTLTLNPRVAWAVDVRGGAQHLAVDLAGATTRSFSLTGGANDLRLRLGPPARGARVSLTGGAKSLRLERPAGVSVSLRIRGGASDVVVDGHRQGPIGSLTQTIGQDSAGYEFALTGGVSHLEIATLS</sequence>
<evidence type="ECO:0000259" key="1">
    <source>
        <dbReference type="PROSITE" id="PS50995"/>
    </source>
</evidence>
<gene>
    <name evidence="2" type="ordered locus">FraEuI1c_3815</name>
</gene>
<dbReference type="SUPFAM" id="SSF46785">
    <property type="entry name" value="Winged helix' DNA-binding domain"/>
    <property type="match status" value="1"/>
</dbReference>